<evidence type="ECO:0000256" key="3">
    <source>
        <dbReference type="ARBA" id="ARBA00022801"/>
    </source>
</evidence>
<evidence type="ECO:0000256" key="1">
    <source>
        <dbReference type="ARBA" id="ARBA00005080"/>
    </source>
</evidence>
<protein>
    <recommendedName>
        <fullName evidence="2">GTP cyclohydrolase I</fullName>
        <ecNumber evidence="2">3.5.4.16</ecNumber>
    </recommendedName>
</protein>
<dbReference type="PANTHER" id="PTHR11109:SF7">
    <property type="entry name" value="GTP CYCLOHYDROLASE 1"/>
    <property type="match status" value="1"/>
</dbReference>
<evidence type="ECO:0000256" key="4">
    <source>
        <dbReference type="SAM" id="MobiDB-lite"/>
    </source>
</evidence>
<organism evidence="6 7">
    <name type="scientific">Halogeometricum luteum</name>
    <dbReference type="NCBI Taxonomy" id="2950537"/>
    <lineage>
        <taxon>Archaea</taxon>
        <taxon>Methanobacteriati</taxon>
        <taxon>Methanobacteriota</taxon>
        <taxon>Stenosarchaea group</taxon>
        <taxon>Halobacteria</taxon>
        <taxon>Halobacteriales</taxon>
        <taxon>Haloferacaceae</taxon>
        <taxon>Halogeometricum</taxon>
    </lineage>
</organism>
<dbReference type="SUPFAM" id="SSF55620">
    <property type="entry name" value="Tetrahydrobiopterin biosynthesis enzymes-like"/>
    <property type="match status" value="1"/>
</dbReference>
<proteinExistence type="predicted"/>
<dbReference type="RefSeq" id="WP_310929707.1">
    <property type="nucleotide sequence ID" value="NZ_JAMQOQ010000004.1"/>
</dbReference>
<evidence type="ECO:0000259" key="5">
    <source>
        <dbReference type="Pfam" id="PF01227"/>
    </source>
</evidence>
<dbReference type="InterPro" id="IPR043133">
    <property type="entry name" value="GTP-CH-I_C/QueF"/>
</dbReference>
<evidence type="ECO:0000313" key="6">
    <source>
        <dbReference type="EMBL" id="MDS0295750.1"/>
    </source>
</evidence>
<dbReference type="Proteomes" id="UP001254813">
    <property type="component" value="Unassembled WGS sequence"/>
</dbReference>
<dbReference type="Gene3D" id="1.10.286.10">
    <property type="match status" value="1"/>
</dbReference>
<evidence type="ECO:0000256" key="2">
    <source>
        <dbReference type="ARBA" id="ARBA00012715"/>
    </source>
</evidence>
<dbReference type="NCBIfam" id="NF006826">
    <property type="entry name" value="PRK09347.1-3"/>
    <property type="match status" value="1"/>
</dbReference>
<dbReference type="Gene3D" id="3.30.1130.10">
    <property type="match status" value="1"/>
</dbReference>
<feature type="region of interest" description="Disordered" evidence="4">
    <location>
        <begin position="1"/>
        <end position="59"/>
    </location>
</feature>
<reference evidence="6 7" key="1">
    <citation type="submission" date="2022-06" db="EMBL/GenBank/DDBJ databases">
        <title>Halogeometricum sp. a new haloarchaeum isolate from saline soil.</title>
        <authorList>
            <person name="Strakova D."/>
            <person name="Galisteo C."/>
            <person name="Sanchez-Porro C."/>
            <person name="Ventosa A."/>
        </authorList>
    </citation>
    <scope>NUCLEOTIDE SEQUENCE [LARGE SCALE GENOMIC DNA]</scope>
    <source>
        <strain evidence="7">S3BR25-2</strain>
    </source>
</reference>
<name>A0ABU2G4M3_9EURY</name>
<dbReference type="InterPro" id="IPR001474">
    <property type="entry name" value="GTP_CycHdrlase_I"/>
</dbReference>
<gene>
    <name evidence="6" type="ORF">NDI79_16370</name>
</gene>
<dbReference type="InterPro" id="IPR043134">
    <property type="entry name" value="GTP-CH-I_N"/>
</dbReference>
<evidence type="ECO:0000313" key="7">
    <source>
        <dbReference type="Proteomes" id="UP001254813"/>
    </source>
</evidence>
<dbReference type="EC" id="3.5.4.16" evidence="2"/>
<comment type="pathway">
    <text evidence="1">Cofactor biosynthesis; 7,8-dihydroneopterin triphosphate biosynthesis; 7,8-dihydroneopterin triphosphate from GTP: step 1/1.</text>
</comment>
<keyword evidence="7" id="KW-1185">Reference proteome</keyword>
<keyword evidence="3" id="KW-0378">Hydrolase</keyword>
<feature type="compositionally biased region" description="Low complexity" evidence="4">
    <location>
        <begin position="32"/>
        <end position="51"/>
    </location>
</feature>
<dbReference type="InterPro" id="IPR020602">
    <property type="entry name" value="GTP_CycHdrlase_I_dom"/>
</dbReference>
<dbReference type="PANTHER" id="PTHR11109">
    <property type="entry name" value="GTP CYCLOHYDROLASE I"/>
    <property type="match status" value="1"/>
</dbReference>
<dbReference type="EMBL" id="JAMQOQ010000004">
    <property type="protein sequence ID" value="MDS0295750.1"/>
    <property type="molecule type" value="Genomic_DNA"/>
</dbReference>
<feature type="compositionally biased region" description="Basic and acidic residues" evidence="4">
    <location>
        <begin position="1"/>
        <end position="13"/>
    </location>
</feature>
<dbReference type="Pfam" id="PF01227">
    <property type="entry name" value="GTP_cyclohydroI"/>
    <property type="match status" value="1"/>
</dbReference>
<comment type="caution">
    <text evidence="6">The sequence shown here is derived from an EMBL/GenBank/DDBJ whole genome shotgun (WGS) entry which is preliminary data.</text>
</comment>
<feature type="domain" description="GTP cyclohydrolase I" evidence="5">
    <location>
        <begin position="64"/>
        <end position="225"/>
    </location>
</feature>
<sequence>MDPHDQQRDRSYDAGDGTSPTVPTGVTESEEATPTTEATGTAEVAGSTGSTEAEGFDHEKAREGARLLLEAVGRDPDARGVSDTWTRRVPAMFETLTEGRREAAKPTMRTFEAETDGLVIKTGIPLYSMCEHHLLPFYGVAHVAYKPEASMVGLSKLVRYVRWRSRRLTTQEALTSGIATGLADELEAEGVVVEVTATHMCEAMRGVETATATTTHESVGELSSGDRERFRESVRDSDWTPDVF</sequence>
<accession>A0ABU2G4M3</accession>